<evidence type="ECO:0008006" key="4">
    <source>
        <dbReference type="Google" id="ProtNLM"/>
    </source>
</evidence>
<dbReference type="RefSeq" id="WP_109990894.1">
    <property type="nucleotide sequence ID" value="NZ_CP028160.1"/>
</dbReference>
<proteinExistence type="predicted"/>
<evidence type="ECO:0000313" key="2">
    <source>
        <dbReference type="EMBL" id="AWN65767.1"/>
    </source>
</evidence>
<sequence>MTYLKTINFPEQVKLLAAAKENKARLESLIINSDEDKKMIKSERADVNKFLKEFKAETKKVKDKVVGEFDNKVKELSTVLDATQLMLKDKVEDYDVTWKNKRESFIEDASKFRITDDISDFVSTNDLYDSKFMNTSVSEKKIAEALDEKVSKIKSDLAIAKAISPQVEAIFKETLDVTVAIAKDKQQQEEQAKREAIAKAAAERETKEREEALIRQKERERQAMVETELTEAKENGEVIDAEKMQEINKKADNYAEKEAIKKASFTVTFEYKESDYPMAWQGPDADLKERLQGLDNLSIVSK</sequence>
<protein>
    <recommendedName>
        <fullName evidence="4">DUF1351 domain-containing protein</fullName>
    </recommendedName>
</protein>
<dbReference type="Proteomes" id="UP000245919">
    <property type="component" value="Chromosome"/>
</dbReference>
<evidence type="ECO:0000313" key="3">
    <source>
        <dbReference type="Proteomes" id="UP000245919"/>
    </source>
</evidence>
<organism evidence="2 3">
    <name type="scientific">Lactococcus lactis subsp. lactis</name>
    <name type="common">Streptococcus lactis</name>
    <dbReference type="NCBI Taxonomy" id="1360"/>
    <lineage>
        <taxon>Bacteria</taxon>
        <taxon>Bacillati</taxon>
        <taxon>Bacillota</taxon>
        <taxon>Bacilli</taxon>
        <taxon>Lactobacillales</taxon>
        <taxon>Streptococcaceae</taxon>
        <taxon>Lactococcus</taxon>
    </lineage>
</organism>
<dbReference type="AlphaFoldDB" id="A0A2Z3KE89"/>
<accession>A0A2Z3KE89</accession>
<dbReference type="EMBL" id="CP028160">
    <property type="protein sequence ID" value="AWN65767.1"/>
    <property type="molecule type" value="Genomic_DNA"/>
</dbReference>
<gene>
    <name evidence="2" type="ORF">LL14B4_06080</name>
</gene>
<feature type="coiled-coil region" evidence="1">
    <location>
        <begin position="183"/>
        <end position="235"/>
    </location>
</feature>
<name>A0A2Z3KE89_LACLL</name>
<evidence type="ECO:0000256" key="1">
    <source>
        <dbReference type="SAM" id="Coils"/>
    </source>
</evidence>
<keyword evidence="1" id="KW-0175">Coiled coil</keyword>
<reference evidence="2 3" key="1">
    <citation type="submission" date="2018-03" db="EMBL/GenBank/DDBJ databases">
        <title>Genome sequence of Lactococcus lactis strain 14B4 from almond drupe.</title>
        <authorList>
            <person name="Tran T.D."/>
            <person name="McGarvey J.A."/>
            <person name="Huynh S."/>
            <person name="Parker C.T."/>
        </authorList>
    </citation>
    <scope>NUCLEOTIDE SEQUENCE [LARGE SCALE GENOMIC DNA]</scope>
    <source>
        <strain evidence="2 3">14B4</strain>
    </source>
</reference>
<dbReference type="GeneID" id="89633352"/>